<dbReference type="PaxDb" id="6239-Y47G7B.3"/>
<dbReference type="PANTHER" id="PTHR45830">
    <property type="entry name" value="SERPENTINE RECEPTOR, CLASS I"/>
    <property type="match status" value="1"/>
</dbReference>
<dbReference type="WormBase" id="Y47G7B.3">
    <property type="protein sequence ID" value="CE26111"/>
    <property type="gene ID" value="WBGene00005572"/>
    <property type="gene designation" value="sri-60"/>
</dbReference>
<sequence>MFDIDFSIPYWLTTYYHVIGVISILFDSFSIYLVLFRSDKIDNFRYFLLYFQLACTSTDIILTFLMQPVELYPILAGYSMGFLAQFGVTTHFCLTMLMLSEIYQIESMIFCFLRKHQTIASTLRKYAIPNWLVWSFFAFLAFHICAMGALFSQTSIDPEQQMEYVRMNFPEYLQGFQSLPNFSIYEADAYFLGTVIFAVSCGIFAFLVLCIVIANIFRMLSLLKTQISASNYQKHRAAVWSLLAQFATSGVCFIPPLALVFVALFSINRGQCRFISVIVEYLLVIACSHSSLNVLVLIATFPPYRKYVLSLVKRKKKIARTGLSVLSLKPSQMS</sequence>
<dbReference type="InParanoid" id="Q965H1"/>
<evidence type="ECO:0000256" key="1">
    <source>
        <dbReference type="SAM" id="Phobius"/>
    </source>
</evidence>
<dbReference type="FunCoup" id="Q965H1">
    <property type="interactions" value="12"/>
</dbReference>
<dbReference type="Pfam" id="PF10327">
    <property type="entry name" value="7TM_GPCR_Sri"/>
    <property type="match status" value="1"/>
</dbReference>
<keyword evidence="1" id="KW-1133">Transmembrane helix</keyword>
<dbReference type="GeneID" id="191924"/>
<feature type="transmembrane region" description="Helical" evidence="1">
    <location>
        <begin position="78"/>
        <end position="99"/>
    </location>
</feature>
<feature type="transmembrane region" description="Helical" evidence="1">
    <location>
        <begin position="15"/>
        <end position="35"/>
    </location>
</feature>
<dbReference type="AGR" id="WB:WBGene00005572"/>
<evidence type="ECO:0000313" key="3">
    <source>
        <dbReference type="Proteomes" id="UP000001940"/>
    </source>
</evidence>
<protein>
    <submittedName>
        <fullName evidence="2">Serpentine Receptor, class I</fullName>
    </submittedName>
</protein>
<dbReference type="RefSeq" id="NP_494337.1">
    <property type="nucleotide sequence ID" value="NM_061936.1"/>
</dbReference>
<feature type="transmembrane region" description="Helical" evidence="1">
    <location>
        <begin position="131"/>
        <end position="152"/>
    </location>
</feature>
<evidence type="ECO:0000313" key="4">
    <source>
        <dbReference type="WormBase" id="Y47G7B.3"/>
    </source>
</evidence>
<feature type="transmembrane region" description="Helical" evidence="1">
    <location>
        <begin position="278"/>
        <end position="304"/>
    </location>
</feature>
<organism evidence="2 3">
    <name type="scientific">Caenorhabditis elegans</name>
    <dbReference type="NCBI Taxonomy" id="6239"/>
    <lineage>
        <taxon>Eukaryota</taxon>
        <taxon>Metazoa</taxon>
        <taxon>Ecdysozoa</taxon>
        <taxon>Nematoda</taxon>
        <taxon>Chromadorea</taxon>
        <taxon>Rhabditida</taxon>
        <taxon>Rhabditina</taxon>
        <taxon>Rhabditomorpha</taxon>
        <taxon>Rhabditoidea</taxon>
        <taxon>Rhabditidae</taxon>
        <taxon>Peloderinae</taxon>
        <taxon>Caenorhabditis</taxon>
    </lineage>
</organism>
<dbReference type="CTD" id="191924"/>
<keyword evidence="2" id="KW-0675">Receptor</keyword>
<dbReference type="Gene3D" id="1.20.1070.10">
    <property type="entry name" value="Rhodopsin 7-helix transmembrane proteins"/>
    <property type="match status" value="1"/>
</dbReference>
<dbReference type="HOGENOM" id="CLU_067919_1_0_1"/>
<dbReference type="AlphaFoldDB" id="Q965H1"/>
<feature type="transmembrane region" description="Helical" evidence="1">
    <location>
        <begin position="47"/>
        <end position="66"/>
    </location>
</feature>
<accession>Q965H1</accession>
<dbReference type="eggNOG" id="ENOG502SX9A">
    <property type="taxonomic scope" value="Eukaryota"/>
</dbReference>
<dbReference type="UCSC" id="Y47G7B.3">
    <property type="organism name" value="c. elegans"/>
</dbReference>
<dbReference type="SMR" id="Q965H1"/>
<reference evidence="2 3" key="1">
    <citation type="journal article" date="1998" name="Science">
        <title>Genome sequence of the nematode C. elegans: a platform for investigating biology.</title>
        <authorList>
            <consortium name="The C. elegans sequencing consortium"/>
            <person name="Sulson J.E."/>
            <person name="Waterston R."/>
        </authorList>
    </citation>
    <scope>NUCLEOTIDE SEQUENCE [LARGE SCALE GENOMIC DNA]</scope>
    <source>
        <strain evidence="2 3">Bristol N2</strain>
    </source>
</reference>
<proteinExistence type="predicted"/>
<keyword evidence="3" id="KW-1185">Reference proteome</keyword>
<dbReference type="KEGG" id="cel:CELE_Y47G7B.3"/>
<gene>
    <name evidence="2 4" type="primary">sri-60</name>
    <name evidence="2" type="ORF">CELE_Y47G7B.3</name>
    <name evidence="4" type="ORF">Y47G7B.3</name>
</gene>
<name>Q965H1_CAEEL</name>
<evidence type="ECO:0000313" key="2">
    <source>
        <dbReference type="EMBL" id="CCD70477.1"/>
    </source>
</evidence>
<dbReference type="InterPro" id="IPR019429">
    <property type="entry name" value="7TM_GPCR_serpentine_rcpt_Sri"/>
</dbReference>
<feature type="transmembrane region" description="Helical" evidence="1">
    <location>
        <begin position="238"/>
        <end position="266"/>
    </location>
</feature>
<dbReference type="PANTHER" id="PTHR45830:SF8">
    <property type="entry name" value="SERPENTINE RECEPTOR, CLASS H-RELATED"/>
    <property type="match status" value="1"/>
</dbReference>
<keyword evidence="1" id="KW-0472">Membrane</keyword>
<keyword evidence="1" id="KW-0812">Transmembrane</keyword>
<feature type="transmembrane region" description="Helical" evidence="1">
    <location>
        <begin position="189"/>
        <end position="217"/>
    </location>
</feature>
<dbReference type="Proteomes" id="UP000001940">
    <property type="component" value="Chromosome II"/>
</dbReference>
<dbReference type="EMBL" id="BX284602">
    <property type="protein sequence ID" value="CCD70477.1"/>
    <property type="molecule type" value="Genomic_DNA"/>
</dbReference>
<dbReference type="PhylomeDB" id="Q965H1"/>
<dbReference type="SUPFAM" id="SSF81321">
    <property type="entry name" value="Family A G protein-coupled receptor-like"/>
    <property type="match status" value="1"/>
</dbReference>